<dbReference type="InterPro" id="IPR017802">
    <property type="entry name" value="VWFA-rel_acidobac-type"/>
</dbReference>
<organism evidence="1">
    <name type="scientific">Tunturiibacter gelidiferens</name>
    <dbReference type="NCBI Taxonomy" id="3069689"/>
    <lineage>
        <taxon>Bacteria</taxon>
        <taxon>Pseudomonadati</taxon>
        <taxon>Acidobacteriota</taxon>
        <taxon>Terriglobia</taxon>
        <taxon>Terriglobales</taxon>
        <taxon>Acidobacteriaceae</taxon>
        <taxon>Tunturiibacter</taxon>
    </lineage>
</organism>
<name>A0AAU7YUN8_9BACT</name>
<geneLocation type="plasmid" evidence="1">
    <name>unnamed</name>
</geneLocation>
<accession>A0AAU7YUN8</accession>
<dbReference type="AlphaFoldDB" id="A0AAU7YUN8"/>
<proteinExistence type="predicted"/>
<keyword evidence="1" id="KW-0614">Plasmid</keyword>
<protein>
    <submittedName>
        <fullName evidence="1">VWA domain-containing protein</fullName>
    </submittedName>
</protein>
<evidence type="ECO:0000313" key="1">
    <source>
        <dbReference type="EMBL" id="XCB20343.1"/>
    </source>
</evidence>
<sequence length="502" mass="55264">MLSLFSIRASTVRAQQTSANTPTIRVTSRLVFLDVTVLDKKGRPMVKGLTKDDFAITDNKKPQRIFSFEAPETHVVDANATDDNPPLKAPVTIFILDLLNSKFENFAYIRYMARKYLAAQPAQLNSPAELMVLGNKSLEMVQGYTRSKADLLYALEHVPPALPYKEMSGSFIDERFVQSIDALQQIALQNKGVPRRKNIVWVGHGGPSIYTVSLPTPAADALNGYVHDTTNMLVDSRVSLFVIYPGLPVDGPTLTTSEFGAGTNIGDNDPFSGDINFGVFVNETGGKLFYNRNDINTEIRESEELGSKYYTLTYQPPEGDADGKFRRIRVTLRNPDLRVVTKAGYFSPDKNAAVGPRQHTMVNLSEAARSTIPFGSLGVTIENLVRHPDTGTADFTVLLSPRNLDWQSVEDGKSSVDLLLAAASLSGDRSFLASRLESLTVFADSQDATQLARTGARREMTIRIPRKTQSLRVVIQTSDNRRTGTVELDRKTIDSAPATPTP</sequence>
<dbReference type="NCBIfam" id="TIGR03436">
    <property type="entry name" value="acidobact_VWFA"/>
    <property type="match status" value="1"/>
</dbReference>
<reference evidence="1" key="1">
    <citation type="submission" date="2023-08" db="EMBL/GenBank/DDBJ databases">
        <authorList>
            <person name="Messyasz A."/>
            <person name="Mannisto M.K."/>
            <person name="Kerkhof L.J."/>
            <person name="Haggblom M."/>
        </authorList>
    </citation>
    <scope>NUCLEOTIDE SEQUENCE</scope>
    <source>
        <strain evidence="1">M8UP39</strain>
        <plasmid evidence="1">unnamed</plasmid>
    </source>
</reference>
<gene>
    <name evidence="1" type="ORF">RBB81_00535</name>
</gene>
<dbReference type="KEGG" id="tgi:RBB81_00535"/>
<reference evidence="1" key="2">
    <citation type="journal article" date="2024" name="Environ. Microbiol.">
        <title>Genome analysis and description of Tunturibacter gen. nov. expands the diversity of Terriglobia in tundra soils.</title>
        <authorList>
            <person name="Messyasz A."/>
            <person name="Mannisto M.K."/>
            <person name="Kerkhof L.J."/>
            <person name="Haggblom M.M."/>
        </authorList>
    </citation>
    <scope>NUCLEOTIDE SEQUENCE</scope>
    <source>
        <strain evidence="1">M8UP39</strain>
    </source>
</reference>
<dbReference type="RefSeq" id="WP_353070797.1">
    <property type="nucleotide sequence ID" value="NZ_CP132937.1"/>
</dbReference>
<dbReference type="EMBL" id="CP132937">
    <property type="protein sequence ID" value="XCB20343.1"/>
    <property type="molecule type" value="Genomic_DNA"/>
</dbReference>